<name>A0ABT4Q6I9_9BACL</name>
<dbReference type="EMBL" id="JAQAGZ010000004">
    <property type="protein sequence ID" value="MCZ8512406.1"/>
    <property type="molecule type" value="Genomic_DNA"/>
</dbReference>
<protein>
    <recommendedName>
        <fullName evidence="3">HK97 gp10 family phage protein</fullName>
    </recommendedName>
</protein>
<accession>A0ABT4Q6I9</accession>
<evidence type="ECO:0008006" key="3">
    <source>
        <dbReference type="Google" id="ProtNLM"/>
    </source>
</evidence>
<gene>
    <name evidence="1" type="ORF">O9H85_08160</name>
</gene>
<dbReference type="RefSeq" id="WP_269880829.1">
    <property type="nucleotide sequence ID" value="NZ_JAQAGZ010000004.1"/>
</dbReference>
<sequence length="154" mass="17267">MFNISIENSMLIDQLASSQERVVHETTNWLVDMSIWVKNDLKNRVPVKKGNLKNSVRYELQPHANGGGEATFHSVWYGQVLDEGSDPSKDPYVIKAKKKALVFEHGGEKVFAMTVQHKAIKPRNFTLETLNAALTEADKQADDLAERIFKGVVG</sequence>
<keyword evidence="2" id="KW-1185">Reference proteome</keyword>
<proteinExistence type="predicted"/>
<organism evidence="1 2">
    <name type="scientific">Paenibacillus gyeongsangnamensis</name>
    <dbReference type="NCBI Taxonomy" id="3388067"/>
    <lineage>
        <taxon>Bacteria</taxon>
        <taxon>Bacillati</taxon>
        <taxon>Bacillota</taxon>
        <taxon>Bacilli</taxon>
        <taxon>Bacillales</taxon>
        <taxon>Paenibacillaceae</taxon>
        <taxon>Paenibacillus</taxon>
    </lineage>
</organism>
<evidence type="ECO:0000313" key="2">
    <source>
        <dbReference type="Proteomes" id="UP001527882"/>
    </source>
</evidence>
<comment type="caution">
    <text evidence="1">The sequence shown here is derived from an EMBL/GenBank/DDBJ whole genome shotgun (WGS) entry which is preliminary data.</text>
</comment>
<reference evidence="1 2" key="1">
    <citation type="submission" date="2022-12" db="EMBL/GenBank/DDBJ databases">
        <title>Draft genome sequence of Paenibacillus sp. dW9.</title>
        <authorList>
            <person name="Choi E.-W."/>
            <person name="Kim D.-U."/>
        </authorList>
    </citation>
    <scope>NUCLEOTIDE SEQUENCE [LARGE SCALE GENOMIC DNA]</scope>
    <source>
        <strain evidence="2">dW9</strain>
    </source>
</reference>
<dbReference type="Proteomes" id="UP001527882">
    <property type="component" value="Unassembled WGS sequence"/>
</dbReference>
<evidence type="ECO:0000313" key="1">
    <source>
        <dbReference type="EMBL" id="MCZ8512406.1"/>
    </source>
</evidence>